<dbReference type="HOGENOM" id="CLU_001265_46_4_1"/>
<dbReference type="InterPro" id="IPR011701">
    <property type="entry name" value="MFS"/>
</dbReference>
<feature type="transmembrane region" description="Helical" evidence="5">
    <location>
        <begin position="226"/>
        <end position="248"/>
    </location>
</feature>
<evidence type="ECO:0000313" key="7">
    <source>
        <dbReference type="EMBL" id="KGQ14043.1"/>
    </source>
</evidence>
<feature type="transmembrane region" description="Helical" evidence="5">
    <location>
        <begin position="293"/>
        <end position="318"/>
    </location>
</feature>
<evidence type="ECO:0000259" key="6">
    <source>
        <dbReference type="PROSITE" id="PS50850"/>
    </source>
</evidence>
<feature type="transmembrane region" description="Helical" evidence="5">
    <location>
        <begin position="142"/>
        <end position="166"/>
    </location>
</feature>
<dbReference type="AlphaFoldDB" id="A0A0A2W2B7"/>
<gene>
    <name evidence="7" type="ORF">BBAD15_g5</name>
</gene>
<dbReference type="InterPro" id="IPR036259">
    <property type="entry name" value="MFS_trans_sf"/>
</dbReference>
<proteinExistence type="predicted"/>
<dbReference type="PROSITE" id="PS50850">
    <property type="entry name" value="MFS"/>
    <property type="match status" value="1"/>
</dbReference>
<organism evidence="7 8">
    <name type="scientific">Beauveria bassiana D1-5</name>
    <dbReference type="NCBI Taxonomy" id="1245745"/>
    <lineage>
        <taxon>Eukaryota</taxon>
        <taxon>Fungi</taxon>
        <taxon>Dikarya</taxon>
        <taxon>Ascomycota</taxon>
        <taxon>Pezizomycotina</taxon>
        <taxon>Sordariomycetes</taxon>
        <taxon>Hypocreomycetidae</taxon>
        <taxon>Hypocreales</taxon>
        <taxon>Cordycipitaceae</taxon>
        <taxon>Beauveria</taxon>
    </lineage>
</organism>
<keyword evidence="4 5" id="KW-0472">Membrane</keyword>
<evidence type="ECO:0000256" key="4">
    <source>
        <dbReference type="ARBA" id="ARBA00023136"/>
    </source>
</evidence>
<accession>A0A0A2W2B7</accession>
<protein>
    <submittedName>
        <fullName evidence="7">Putative 4-hydroxybenzoate transporter PcaK</fullName>
    </submittedName>
</protein>
<dbReference type="InterPro" id="IPR005829">
    <property type="entry name" value="Sugar_transporter_CS"/>
</dbReference>
<dbReference type="PANTHER" id="PTHR23508">
    <property type="entry name" value="CARBOXYLIC ACID TRANSPORTER PROTEIN HOMOLOG"/>
    <property type="match status" value="1"/>
</dbReference>
<dbReference type="PANTHER" id="PTHR23508:SF10">
    <property type="entry name" value="CARBOXYLIC ACID TRANSPORTER PROTEIN HOMOLOG"/>
    <property type="match status" value="1"/>
</dbReference>
<dbReference type="Proteomes" id="UP000030106">
    <property type="component" value="Unassembled WGS sequence"/>
</dbReference>
<reference evidence="7 8" key="1">
    <citation type="submission" date="2012-10" db="EMBL/GenBank/DDBJ databases">
        <title>Genome sequencing and analysis of entomopathogenic fungi Beauveria bassiana D1-5.</title>
        <authorList>
            <person name="Li Q."/>
            <person name="Wang L."/>
            <person name="Zhang Z."/>
            <person name="Wang Q."/>
            <person name="Ren J."/>
            <person name="Wang M."/>
            <person name="Xu W."/>
            <person name="Wang J."/>
            <person name="Lu Y."/>
            <person name="Du Q."/>
            <person name="Sun Z."/>
        </authorList>
    </citation>
    <scope>NUCLEOTIDE SEQUENCE [LARGE SCALE GENOMIC DNA]</scope>
    <source>
        <strain evidence="7 8">D1-5</strain>
    </source>
</reference>
<sequence length="467" mass="49889">MFDGYDAAVMGFIAPALIEQWGISRSAMGPILGAAMFGVALGALIAGPMSDRYGRKRVIILSVLMFSAFSLACAFATSPSQMAILRFITGLGLGAVMPNCVTLLSEYMPERRKGIMITLMFSGFNIGSGMGGFIAAGLLSHYHWPVVLIFGGALPLILLPLMAWLLPESPLSLVVRKAPRLQIAALLNRMGGNFGGDTSFVLNSPNVKRISTIAELFRHGFARGTIILWLTYFMGLFVIYLLNGWLPTIMRSGGISLEQAAIIAGLFQLGGPVGGVVVGALMDRMKAKWVIGVVYFVGCACLILQGLLGLTGVGLGVYSPAYYPTEIRATGVSWMHGIGRIGAILSSSMGGLLMGAFPDQSAIFFILALPALLAAGSIILHRNISLDMKIKAQSRPAARWLHSVPAGPGPIRADAPASVLFCQHILQHGLVEAEIGNQLLQPEILFLKLPHVLQLRRGNPAVFFRTV</sequence>
<feature type="domain" description="Major facilitator superfamily (MFS) profile" evidence="6">
    <location>
        <begin position="1"/>
        <end position="386"/>
    </location>
</feature>
<feature type="transmembrane region" description="Helical" evidence="5">
    <location>
        <begin position="260"/>
        <end position="281"/>
    </location>
</feature>
<comment type="subcellular location">
    <subcellularLocation>
        <location evidence="1">Membrane</location>
        <topology evidence="1">Multi-pass membrane protein</topology>
    </subcellularLocation>
</comment>
<feature type="transmembrane region" description="Helical" evidence="5">
    <location>
        <begin position="27"/>
        <end position="46"/>
    </location>
</feature>
<dbReference type="Gene3D" id="1.20.1250.20">
    <property type="entry name" value="MFS general substrate transporter like domains"/>
    <property type="match status" value="1"/>
</dbReference>
<evidence type="ECO:0000313" key="8">
    <source>
        <dbReference type="Proteomes" id="UP000030106"/>
    </source>
</evidence>
<evidence type="ECO:0000256" key="1">
    <source>
        <dbReference type="ARBA" id="ARBA00004141"/>
    </source>
</evidence>
<evidence type="ECO:0000256" key="2">
    <source>
        <dbReference type="ARBA" id="ARBA00022692"/>
    </source>
</evidence>
<feature type="transmembrane region" description="Helical" evidence="5">
    <location>
        <begin position="58"/>
        <end position="77"/>
    </location>
</feature>
<feature type="transmembrane region" description="Helical" evidence="5">
    <location>
        <begin position="362"/>
        <end position="381"/>
    </location>
</feature>
<dbReference type="SUPFAM" id="SSF103473">
    <property type="entry name" value="MFS general substrate transporter"/>
    <property type="match status" value="1"/>
</dbReference>
<feature type="transmembrane region" description="Helical" evidence="5">
    <location>
        <begin position="116"/>
        <end position="136"/>
    </location>
</feature>
<dbReference type="GO" id="GO:0005886">
    <property type="term" value="C:plasma membrane"/>
    <property type="evidence" value="ECO:0007669"/>
    <property type="project" value="TreeGrafter"/>
</dbReference>
<dbReference type="Pfam" id="PF07690">
    <property type="entry name" value="MFS_1"/>
    <property type="match status" value="1"/>
</dbReference>
<dbReference type="GO" id="GO:0046943">
    <property type="term" value="F:carboxylic acid transmembrane transporter activity"/>
    <property type="evidence" value="ECO:0007669"/>
    <property type="project" value="TreeGrafter"/>
</dbReference>
<dbReference type="EMBL" id="ANFO01000001">
    <property type="protein sequence ID" value="KGQ14043.1"/>
    <property type="molecule type" value="Genomic_DNA"/>
</dbReference>
<dbReference type="PROSITE" id="PS00217">
    <property type="entry name" value="SUGAR_TRANSPORT_2"/>
    <property type="match status" value="1"/>
</dbReference>
<comment type="caution">
    <text evidence="7">The sequence shown here is derived from an EMBL/GenBank/DDBJ whole genome shotgun (WGS) entry which is preliminary data.</text>
</comment>
<name>A0A0A2W2B7_BEABA</name>
<feature type="transmembrane region" description="Helical" evidence="5">
    <location>
        <begin position="83"/>
        <end position="104"/>
    </location>
</feature>
<dbReference type="PROSITE" id="PS00216">
    <property type="entry name" value="SUGAR_TRANSPORT_1"/>
    <property type="match status" value="1"/>
</dbReference>
<keyword evidence="3 5" id="KW-1133">Transmembrane helix</keyword>
<keyword evidence="2 5" id="KW-0812">Transmembrane</keyword>
<dbReference type="CDD" id="cd17365">
    <property type="entry name" value="MFS_PcaK_like"/>
    <property type="match status" value="1"/>
</dbReference>
<evidence type="ECO:0000256" key="5">
    <source>
        <dbReference type="SAM" id="Phobius"/>
    </source>
</evidence>
<dbReference type="InterPro" id="IPR020846">
    <property type="entry name" value="MFS_dom"/>
</dbReference>
<evidence type="ECO:0000256" key="3">
    <source>
        <dbReference type="ARBA" id="ARBA00022989"/>
    </source>
</evidence>